<dbReference type="InterPro" id="IPR027266">
    <property type="entry name" value="TrmE/GcvT-like"/>
</dbReference>
<dbReference type="EMBL" id="UINC01006529">
    <property type="protein sequence ID" value="SVA28080.1"/>
    <property type="molecule type" value="Genomic_DNA"/>
</dbReference>
<evidence type="ECO:0000256" key="3">
    <source>
        <dbReference type="ARBA" id="ARBA00022576"/>
    </source>
</evidence>
<protein>
    <recommendedName>
        <fullName evidence="2">aminomethyltransferase</fullName>
        <ecNumber evidence="2">2.1.2.10</ecNumber>
    </recommendedName>
    <alternativeName>
        <fullName evidence="5">Glycine cleavage system T protein</fullName>
    </alternativeName>
</protein>
<accession>A0A381UIW2</accession>
<evidence type="ECO:0000256" key="2">
    <source>
        <dbReference type="ARBA" id="ARBA00012616"/>
    </source>
</evidence>
<comment type="similarity">
    <text evidence="1">Belongs to the GcvT family.</text>
</comment>
<dbReference type="InterPro" id="IPR029043">
    <property type="entry name" value="GcvT/YgfZ_C"/>
</dbReference>
<dbReference type="PANTHER" id="PTHR43757">
    <property type="entry name" value="AMINOMETHYLTRANSFERASE"/>
    <property type="match status" value="1"/>
</dbReference>
<dbReference type="GO" id="GO:0005960">
    <property type="term" value="C:glycine cleavage complex"/>
    <property type="evidence" value="ECO:0007669"/>
    <property type="project" value="InterPro"/>
</dbReference>
<dbReference type="FunFam" id="2.40.30.110:FF:000003">
    <property type="entry name" value="Aminomethyltransferase"/>
    <property type="match status" value="1"/>
</dbReference>
<dbReference type="SUPFAM" id="SSF103025">
    <property type="entry name" value="Folate-binding domain"/>
    <property type="match status" value="1"/>
</dbReference>
<dbReference type="InterPro" id="IPR028896">
    <property type="entry name" value="GcvT/YgfZ/DmdA"/>
</dbReference>
<organism evidence="9">
    <name type="scientific">marine metagenome</name>
    <dbReference type="NCBI Taxonomy" id="408172"/>
    <lineage>
        <taxon>unclassified sequences</taxon>
        <taxon>metagenomes</taxon>
        <taxon>ecological metagenomes</taxon>
    </lineage>
</organism>
<name>A0A381UIW2_9ZZZZ</name>
<dbReference type="NCBIfam" id="TIGR00528">
    <property type="entry name" value="gcvT"/>
    <property type="match status" value="1"/>
</dbReference>
<evidence type="ECO:0000256" key="6">
    <source>
        <dbReference type="ARBA" id="ARBA00047665"/>
    </source>
</evidence>
<dbReference type="GO" id="GO:0004047">
    <property type="term" value="F:aminomethyltransferase activity"/>
    <property type="evidence" value="ECO:0007669"/>
    <property type="project" value="UniProtKB-EC"/>
</dbReference>
<dbReference type="InterPro" id="IPR006222">
    <property type="entry name" value="GCVT_N"/>
</dbReference>
<dbReference type="Gene3D" id="3.30.70.1400">
    <property type="entry name" value="Aminomethyltransferase beta-barrel domains"/>
    <property type="match status" value="1"/>
</dbReference>
<dbReference type="Pfam" id="PF08669">
    <property type="entry name" value="GCV_T_C"/>
    <property type="match status" value="1"/>
</dbReference>
<dbReference type="GO" id="GO:0008483">
    <property type="term" value="F:transaminase activity"/>
    <property type="evidence" value="ECO:0007669"/>
    <property type="project" value="UniProtKB-KW"/>
</dbReference>
<dbReference type="PANTHER" id="PTHR43757:SF2">
    <property type="entry name" value="AMINOMETHYLTRANSFERASE, MITOCHONDRIAL"/>
    <property type="match status" value="1"/>
</dbReference>
<dbReference type="EC" id="2.1.2.10" evidence="2"/>
<gene>
    <name evidence="9" type="ORF">METZ01_LOCUS80934</name>
</gene>
<keyword evidence="3" id="KW-0032">Aminotransferase</keyword>
<dbReference type="Pfam" id="PF01571">
    <property type="entry name" value="GCV_T"/>
    <property type="match status" value="1"/>
</dbReference>
<evidence type="ECO:0000259" key="8">
    <source>
        <dbReference type="Pfam" id="PF08669"/>
    </source>
</evidence>
<dbReference type="FunFam" id="4.10.1250.10:FF:000001">
    <property type="entry name" value="Aminomethyltransferase"/>
    <property type="match status" value="1"/>
</dbReference>
<dbReference type="InterPro" id="IPR006223">
    <property type="entry name" value="GcvT"/>
</dbReference>
<dbReference type="InterPro" id="IPR013977">
    <property type="entry name" value="GcvT_C"/>
</dbReference>
<sequence length="335" mass="37421">MPVSYPNGIQSEYFAVRDKVGIFDVSHMGEFTISGSGAKEFLQKMTINDVEKLQVGEAQYSAMCYPDGGIIDDLILYRKSDGYFMVVNASNIQKNFDWLSEHKTENVNLKNVSEDYSLIAIQGPNSRDILSTYTHANLKMPFYSFEDALVCGYSVMVSRTGYTGELGFEIYGDANSLVHIWAELINAGVKPAGLAARDILRMEMKYCLYGNDIDNTTNPIEAGLSWITALSKGDFIGKDALLEIKKNRPDRQLISFVMKERGIPRQGYEVFVDSKKVGVVTSGTQSPQLKTGIGLAYVNIPFHKIGQNISLQIRNKFISAKIIKPPFIKETSLHY</sequence>
<evidence type="ECO:0000256" key="1">
    <source>
        <dbReference type="ARBA" id="ARBA00008609"/>
    </source>
</evidence>
<dbReference type="FunFam" id="3.30.70.1400:FF:000001">
    <property type="entry name" value="Aminomethyltransferase"/>
    <property type="match status" value="1"/>
</dbReference>
<comment type="catalytic activity">
    <reaction evidence="6">
        <text>N(6)-[(R)-S(8)-aminomethyldihydrolipoyl]-L-lysyl-[protein] + (6S)-5,6,7,8-tetrahydrofolate = N(6)-[(R)-dihydrolipoyl]-L-lysyl-[protein] + (6R)-5,10-methylene-5,6,7,8-tetrahydrofolate + NH4(+)</text>
        <dbReference type="Rhea" id="RHEA:16945"/>
        <dbReference type="Rhea" id="RHEA-COMP:10475"/>
        <dbReference type="Rhea" id="RHEA-COMP:10492"/>
        <dbReference type="ChEBI" id="CHEBI:15636"/>
        <dbReference type="ChEBI" id="CHEBI:28938"/>
        <dbReference type="ChEBI" id="CHEBI:57453"/>
        <dbReference type="ChEBI" id="CHEBI:83100"/>
        <dbReference type="ChEBI" id="CHEBI:83143"/>
        <dbReference type="EC" id="2.1.2.10"/>
    </reaction>
</comment>
<evidence type="ECO:0000256" key="5">
    <source>
        <dbReference type="ARBA" id="ARBA00031395"/>
    </source>
</evidence>
<dbReference type="Gene3D" id="4.10.1250.10">
    <property type="entry name" value="Aminomethyltransferase fragment"/>
    <property type="match status" value="1"/>
</dbReference>
<dbReference type="Gene3D" id="3.30.1360.120">
    <property type="entry name" value="Probable tRNA modification gtpase trme, domain 1"/>
    <property type="match status" value="1"/>
</dbReference>
<keyword evidence="4" id="KW-0808">Transferase</keyword>
<dbReference type="NCBIfam" id="NF001567">
    <property type="entry name" value="PRK00389.1"/>
    <property type="match status" value="1"/>
</dbReference>
<dbReference type="Gene3D" id="2.40.30.110">
    <property type="entry name" value="Aminomethyltransferase beta-barrel domains"/>
    <property type="match status" value="1"/>
</dbReference>
<feature type="domain" description="Aminomethyltransferase C-terminal" evidence="8">
    <location>
        <begin position="251"/>
        <end position="329"/>
    </location>
</feature>
<dbReference type="SUPFAM" id="SSF101790">
    <property type="entry name" value="Aminomethyltransferase beta-barrel domain"/>
    <property type="match status" value="1"/>
</dbReference>
<proteinExistence type="inferred from homology"/>
<evidence type="ECO:0000259" key="7">
    <source>
        <dbReference type="Pfam" id="PF01571"/>
    </source>
</evidence>
<dbReference type="AlphaFoldDB" id="A0A381UIW2"/>
<feature type="domain" description="GCVT N-terminal" evidence="7">
    <location>
        <begin position="1"/>
        <end position="232"/>
    </location>
</feature>
<evidence type="ECO:0000313" key="9">
    <source>
        <dbReference type="EMBL" id="SVA28080.1"/>
    </source>
</evidence>
<reference evidence="9" key="1">
    <citation type="submission" date="2018-05" db="EMBL/GenBank/DDBJ databases">
        <authorList>
            <person name="Lanie J.A."/>
            <person name="Ng W.-L."/>
            <person name="Kazmierczak K.M."/>
            <person name="Andrzejewski T.M."/>
            <person name="Davidsen T.M."/>
            <person name="Wayne K.J."/>
            <person name="Tettelin H."/>
            <person name="Glass J.I."/>
            <person name="Rusch D."/>
            <person name="Podicherti R."/>
            <person name="Tsui H.-C.T."/>
            <person name="Winkler M.E."/>
        </authorList>
    </citation>
    <scope>NUCLEOTIDE SEQUENCE</scope>
</reference>
<dbReference type="GO" id="GO:0006546">
    <property type="term" value="P:glycine catabolic process"/>
    <property type="evidence" value="ECO:0007669"/>
    <property type="project" value="InterPro"/>
</dbReference>
<evidence type="ECO:0000256" key="4">
    <source>
        <dbReference type="ARBA" id="ARBA00022679"/>
    </source>
</evidence>
<dbReference type="PIRSF" id="PIRSF006487">
    <property type="entry name" value="GcvT"/>
    <property type="match status" value="1"/>
</dbReference>